<reference evidence="2" key="2">
    <citation type="submission" date="2021-02" db="EMBL/GenBank/DDBJ databases">
        <authorList>
            <person name="Kimball J.A."/>
            <person name="Haas M.W."/>
            <person name="Macchietto M."/>
            <person name="Kono T."/>
            <person name="Duquette J."/>
            <person name="Shao M."/>
        </authorList>
    </citation>
    <scope>NUCLEOTIDE SEQUENCE</scope>
    <source>
        <tissue evidence="2">Fresh leaf tissue</tissue>
    </source>
</reference>
<feature type="compositionally biased region" description="Polar residues" evidence="1">
    <location>
        <begin position="23"/>
        <end position="56"/>
    </location>
</feature>
<dbReference type="AlphaFoldDB" id="A0A8J5RLB1"/>
<feature type="compositionally biased region" description="Basic and acidic residues" evidence="1">
    <location>
        <begin position="1"/>
        <end position="20"/>
    </location>
</feature>
<sequence>MKGDSIVEEEHVNEGVKFVDGKQGSSWDKASEKVSTLVDSESLQKVASGSQLNQGKTTDDDAKQGEAVVPKQQEDLPNFHRRWPDLDAIAPRHGVLLIFLGKAERTTAIHSHPMGGGGDQWHNGRRRSPVPRWEVTAADGPTRSGCPISRDICIYFKMIVGDTLTCRN</sequence>
<evidence type="ECO:0000313" key="3">
    <source>
        <dbReference type="Proteomes" id="UP000729402"/>
    </source>
</evidence>
<keyword evidence="3" id="KW-1185">Reference proteome</keyword>
<accession>A0A8J5RLB1</accession>
<dbReference type="EMBL" id="JAAALK010000288">
    <property type="protein sequence ID" value="KAG8055916.1"/>
    <property type="molecule type" value="Genomic_DNA"/>
</dbReference>
<evidence type="ECO:0000313" key="2">
    <source>
        <dbReference type="EMBL" id="KAG8055916.1"/>
    </source>
</evidence>
<reference evidence="2" key="1">
    <citation type="journal article" date="2021" name="bioRxiv">
        <title>Whole Genome Assembly and Annotation of Northern Wild Rice, Zizania palustris L., Supports a Whole Genome Duplication in the Zizania Genus.</title>
        <authorList>
            <person name="Haas M."/>
            <person name="Kono T."/>
            <person name="Macchietto M."/>
            <person name="Millas R."/>
            <person name="McGilp L."/>
            <person name="Shao M."/>
            <person name="Duquette J."/>
            <person name="Hirsch C.N."/>
            <person name="Kimball J."/>
        </authorList>
    </citation>
    <scope>NUCLEOTIDE SEQUENCE</scope>
    <source>
        <tissue evidence="2">Fresh leaf tissue</tissue>
    </source>
</reference>
<feature type="region of interest" description="Disordered" evidence="1">
    <location>
        <begin position="1"/>
        <end position="75"/>
    </location>
</feature>
<evidence type="ECO:0000256" key="1">
    <source>
        <dbReference type="SAM" id="MobiDB-lite"/>
    </source>
</evidence>
<name>A0A8J5RLB1_ZIZPA</name>
<proteinExistence type="predicted"/>
<protein>
    <submittedName>
        <fullName evidence="2">Uncharacterized protein</fullName>
    </submittedName>
</protein>
<organism evidence="2 3">
    <name type="scientific">Zizania palustris</name>
    <name type="common">Northern wild rice</name>
    <dbReference type="NCBI Taxonomy" id="103762"/>
    <lineage>
        <taxon>Eukaryota</taxon>
        <taxon>Viridiplantae</taxon>
        <taxon>Streptophyta</taxon>
        <taxon>Embryophyta</taxon>
        <taxon>Tracheophyta</taxon>
        <taxon>Spermatophyta</taxon>
        <taxon>Magnoliopsida</taxon>
        <taxon>Liliopsida</taxon>
        <taxon>Poales</taxon>
        <taxon>Poaceae</taxon>
        <taxon>BOP clade</taxon>
        <taxon>Oryzoideae</taxon>
        <taxon>Oryzeae</taxon>
        <taxon>Zizaniinae</taxon>
        <taxon>Zizania</taxon>
    </lineage>
</organism>
<gene>
    <name evidence="2" type="ORF">GUJ93_ZPchr0001g32578</name>
</gene>
<comment type="caution">
    <text evidence="2">The sequence shown here is derived from an EMBL/GenBank/DDBJ whole genome shotgun (WGS) entry which is preliminary data.</text>
</comment>
<dbReference type="Proteomes" id="UP000729402">
    <property type="component" value="Unassembled WGS sequence"/>
</dbReference>